<organism evidence="11 12">
    <name type="scientific">Staurois parvus</name>
    <dbReference type="NCBI Taxonomy" id="386267"/>
    <lineage>
        <taxon>Eukaryota</taxon>
        <taxon>Metazoa</taxon>
        <taxon>Chordata</taxon>
        <taxon>Craniata</taxon>
        <taxon>Vertebrata</taxon>
        <taxon>Euteleostomi</taxon>
        <taxon>Amphibia</taxon>
        <taxon>Batrachia</taxon>
        <taxon>Anura</taxon>
        <taxon>Neobatrachia</taxon>
        <taxon>Ranoidea</taxon>
        <taxon>Ranidae</taxon>
        <taxon>Staurois</taxon>
    </lineage>
</organism>
<dbReference type="Gene3D" id="3.10.250.10">
    <property type="entry name" value="SRCR-like domain"/>
    <property type="match status" value="1"/>
</dbReference>
<evidence type="ECO:0000259" key="10">
    <source>
        <dbReference type="PROSITE" id="PS50287"/>
    </source>
</evidence>
<sequence length="220" mass="23739">MTMQQEMKEEVKTLNQITNDLQLKDWEHSVTLKNLTMIQGPPGPKGEKGDNGLAGIIGRPGPSGPAGARGPQGYVGRGTKGEPGAKGEKGQKGEKGEKGEGNSGTVDFSTPSSKTEPTVRLMDGTGSHRGRVEVFYNGQWGTICDDHWDDTDGKVVCRMLGFSGVARVFTKAFFGQGKFKIWMDDVRCSGYESSITQCNFRGWGITDCSHVEDAGVECVK</sequence>
<evidence type="ECO:0000256" key="1">
    <source>
        <dbReference type="ARBA" id="ARBA00004606"/>
    </source>
</evidence>
<dbReference type="PROSITE" id="PS50287">
    <property type="entry name" value="SRCR_2"/>
    <property type="match status" value="1"/>
</dbReference>
<evidence type="ECO:0000256" key="3">
    <source>
        <dbReference type="ARBA" id="ARBA00022968"/>
    </source>
</evidence>
<dbReference type="InterPro" id="IPR001190">
    <property type="entry name" value="SRCR"/>
</dbReference>
<dbReference type="Pfam" id="PF01391">
    <property type="entry name" value="Collagen"/>
    <property type="match status" value="1"/>
</dbReference>
<dbReference type="PROSITE" id="PS00420">
    <property type="entry name" value="SRCR_1"/>
    <property type="match status" value="1"/>
</dbReference>
<evidence type="ECO:0000256" key="7">
    <source>
        <dbReference type="ARBA" id="ARBA00023170"/>
    </source>
</evidence>
<feature type="disulfide bond" evidence="8">
    <location>
        <begin position="157"/>
        <end position="218"/>
    </location>
</feature>
<keyword evidence="6 8" id="KW-1015">Disulfide bond</keyword>
<evidence type="ECO:0000256" key="2">
    <source>
        <dbReference type="ARBA" id="ARBA00022692"/>
    </source>
</evidence>
<dbReference type="SUPFAM" id="SSF56487">
    <property type="entry name" value="SRCR-like"/>
    <property type="match status" value="1"/>
</dbReference>
<keyword evidence="3" id="KW-0735">Signal-anchor</keyword>
<dbReference type="InterPro" id="IPR008160">
    <property type="entry name" value="Collagen"/>
</dbReference>
<comment type="subcellular location">
    <subcellularLocation>
        <location evidence="1">Membrane</location>
        <topology evidence="1">Single-pass type II membrane protein</topology>
    </subcellularLocation>
</comment>
<feature type="domain" description="SRCR" evidence="10">
    <location>
        <begin position="119"/>
        <end position="219"/>
    </location>
</feature>
<feature type="disulfide bond" evidence="8">
    <location>
        <begin position="144"/>
        <end position="208"/>
    </location>
</feature>
<dbReference type="Proteomes" id="UP001162483">
    <property type="component" value="Unassembled WGS sequence"/>
</dbReference>
<evidence type="ECO:0000313" key="11">
    <source>
        <dbReference type="EMBL" id="CAI9567463.1"/>
    </source>
</evidence>
<evidence type="ECO:0000313" key="12">
    <source>
        <dbReference type="Proteomes" id="UP001162483"/>
    </source>
</evidence>
<dbReference type="InterPro" id="IPR036772">
    <property type="entry name" value="SRCR-like_dom_sf"/>
</dbReference>
<reference evidence="11" key="1">
    <citation type="submission" date="2023-05" db="EMBL/GenBank/DDBJ databases">
        <authorList>
            <person name="Stuckert A."/>
        </authorList>
    </citation>
    <scope>NUCLEOTIDE SEQUENCE</scope>
</reference>
<comment type="caution">
    <text evidence="11">The sequence shown here is derived from an EMBL/GenBank/DDBJ whole genome shotgun (WGS) entry which is preliminary data.</text>
</comment>
<feature type="disulfide bond" evidence="8">
    <location>
        <begin position="188"/>
        <end position="198"/>
    </location>
</feature>
<evidence type="ECO:0000256" key="6">
    <source>
        <dbReference type="ARBA" id="ARBA00023157"/>
    </source>
</evidence>
<dbReference type="InterPro" id="IPR003543">
    <property type="entry name" value="SR-AI/II"/>
</dbReference>
<feature type="compositionally biased region" description="Polar residues" evidence="9">
    <location>
        <begin position="103"/>
        <end position="116"/>
    </location>
</feature>
<evidence type="ECO:0000256" key="5">
    <source>
        <dbReference type="ARBA" id="ARBA00023136"/>
    </source>
</evidence>
<dbReference type="PRINTS" id="PR00258">
    <property type="entry name" value="SPERACTRCPTR"/>
</dbReference>
<protein>
    <recommendedName>
        <fullName evidence="10">SRCR domain-containing protein</fullName>
    </recommendedName>
</protein>
<accession>A0ABN9D587</accession>
<dbReference type="Pfam" id="PF00530">
    <property type="entry name" value="SRCR"/>
    <property type="match status" value="1"/>
</dbReference>
<evidence type="ECO:0000256" key="4">
    <source>
        <dbReference type="ARBA" id="ARBA00022989"/>
    </source>
</evidence>
<feature type="compositionally biased region" description="Low complexity" evidence="9">
    <location>
        <begin position="54"/>
        <end position="72"/>
    </location>
</feature>
<dbReference type="EMBL" id="CATNWA010014102">
    <property type="protein sequence ID" value="CAI9567463.1"/>
    <property type="molecule type" value="Genomic_DNA"/>
</dbReference>
<keyword evidence="7" id="KW-0675">Receptor</keyword>
<evidence type="ECO:0000256" key="8">
    <source>
        <dbReference type="PROSITE-ProRule" id="PRU00196"/>
    </source>
</evidence>
<keyword evidence="5" id="KW-0472">Membrane</keyword>
<gene>
    <name evidence="11" type="ORF">SPARVUS_LOCUS6540479</name>
</gene>
<evidence type="ECO:0000256" key="9">
    <source>
        <dbReference type="SAM" id="MobiDB-lite"/>
    </source>
</evidence>
<keyword evidence="4" id="KW-1133">Transmembrane helix</keyword>
<keyword evidence="2" id="KW-0812">Transmembrane</keyword>
<dbReference type="SMART" id="SM00202">
    <property type="entry name" value="SR"/>
    <property type="match status" value="1"/>
</dbReference>
<proteinExistence type="predicted"/>
<keyword evidence="12" id="KW-1185">Reference proteome</keyword>
<feature type="region of interest" description="Disordered" evidence="9">
    <location>
        <begin position="37"/>
        <end position="124"/>
    </location>
</feature>
<dbReference type="PRINTS" id="PR01408">
    <property type="entry name" value="MACSCAVRCPTR"/>
</dbReference>
<feature type="compositionally biased region" description="Basic and acidic residues" evidence="9">
    <location>
        <begin position="79"/>
        <end position="100"/>
    </location>
</feature>
<dbReference type="PANTHER" id="PTHR48071">
    <property type="entry name" value="SRCR DOMAIN-CONTAINING PROTEIN"/>
    <property type="match status" value="1"/>
</dbReference>
<name>A0ABN9D587_9NEOB</name>
<dbReference type="PANTHER" id="PTHR48071:SF18">
    <property type="entry name" value="DELETED IN MALIGNANT BRAIN TUMORS 1 PROTEIN-RELATED"/>
    <property type="match status" value="1"/>
</dbReference>